<dbReference type="GO" id="GO:0140359">
    <property type="term" value="F:ABC-type transporter activity"/>
    <property type="evidence" value="ECO:0007669"/>
    <property type="project" value="InterPro"/>
</dbReference>
<comment type="caution">
    <text evidence="10">The sequence shown here is derived from an EMBL/GenBank/DDBJ whole genome shotgun (WGS) entry which is preliminary data.</text>
</comment>
<evidence type="ECO:0000256" key="5">
    <source>
        <dbReference type="ARBA" id="ARBA00022989"/>
    </source>
</evidence>
<proteinExistence type="inferred from homology"/>
<protein>
    <recommendedName>
        <fullName evidence="12">ABC transporter domain-containing protein</fullName>
    </recommendedName>
</protein>
<evidence type="ECO:0000256" key="4">
    <source>
        <dbReference type="ARBA" id="ARBA00022692"/>
    </source>
</evidence>
<dbReference type="SUPFAM" id="SSF52540">
    <property type="entry name" value="P-loop containing nucleoside triphosphate hydrolases"/>
    <property type="match status" value="1"/>
</dbReference>
<feature type="domain" description="ABC transporter family G" evidence="8">
    <location>
        <begin position="105"/>
        <end position="155"/>
    </location>
</feature>
<dbReference type="Gene3D" id="3.40.50.300">
    <property type="entry name" value="P-loop containing nucleotide triphosphate hydrolases"/>
    <property type="match status" value="1"/>
</dbReference>
<organism evidence="10 11">
    <name type="scientific">Coptotermes formosanus</name>
    <name type="common">Formosan subterranean termite</name>
    <dbReference type="NCBI Taxonomy" id="36987"/>
    <lineage>
        <taxon>Eukaryota</taxon>
        <taxon>Metazoa</taxon>
        <taxon>Ecdysozoa</taxon>
        <taxon>Arthropoda</taxon>
        <taxon>Hexapoda</taxon>
        <taxon>Insecta</taxon>
        <taxon>Pterygota</taxon>
        <taxon>Neoptera</taxon>
        <taxon>Polyneoptera</taxon>
        <taxon>Dictyoptera</taxon>
        <taxon>Blattodea</taxon>
        <taxon>Blattoidea</taxon>
        <taxon>Termitoidae</taxon>
        <taxon>Rhinotermitidae</taxon>
        <taxon>Coptotermes</taxon>
    </lineage>
</organism>
<evidence type="ECO:0000313" key="11">
    <source>
        <dbReference type="Proteomes" id="UP000502823"/>
    </source>
</evidence>
<feature type="non-terminal residue" evidence="10">
    <location>
        <position position="155"/>
    </location>
</feature>
<evidence type="ECO:0000256" key="3">
    <source>
        <dbReference type="ARBA" id="ARBA00022448"/>
    </source>
</evidence>
<keyword evidence="4" id="KW-0812">Transmembrane</keyword>
<reference evidence="10" key="1">
    <citation type="journal article" date="2020" name="J. Asia-Pac. Entomol.">
        <title>Draft genome sequence of the termite, Coptotermes formosanus: Genetic insights into the pyruvate dehydrogenase complex of the termite.</title>
        <authorList>
            <person name="Itakura S."/>
            <person name="Yosikawa Y."/>
            <person name="Togami Y."/>
            <person name="Umezawa K."/>
        </authorList>
    </citation>
    <scope>NUCLEOTIDE SEQUENCE</scope>
    <source>
        <tissue evidence="10">Head</tissue>
    </source>
</reference>
<keyword evidence="5" id="KW-1133">Transmembrane helix</keyword>
<dbReference type="InterPro" id="IPR027417">
    <property type="entry name" value="P-loop_NTPase"/>
</dbReference>
<dbReference type="GO" id="GO:0005886">
    <property type="term" value="C:plasma membrane"/>
    <property type="evidence" value="ECO:0007669"/>
    <property type="project" value="TreeGrafter"/>
</dbReference>
<evidence type="ECO:0008006" key="12">
    <source>
        <dbReference type="Google" id="ProtNLM"/>
    </source>
</evidence>
<comment type="subcellular location">
    <subcellularLocation>
        <location evidence="1">Membrane</location>
        <topology evidence="1">Multi-pass membrane protein</topology>
    </subcellularLocation>
</comment>
<dbReference type="InterPro" id="IPR050352">
    <property type="entry name" value="ABCG_transporters"/>
</dbReference>
<feature type="domain" description="ABC transporter" evidence="7">
    <location>
        <begin position="27"/>
        <end position="76"/>
    </location>
</feature>
<sequence>MMIMYMAKCPSARSNEKDFSHSCITLQITEILKTLRLSEHGKTRAGKLSGGQKKRLSIALELITNPLVLFLDEPTTGLDSSSCTQCVSLLRLLARQGRTIVCTIHQPSASLFQMFDHVYVLSQGRCLYQGAVQQLVPYLAQLELPCPMYHNPADY</sequence>
<name>A0A6L2PP05_COPFO</name>
<dbReference type="GO" id="GO:0016887">
    <property type="term" value="F:ATP hydrolysis activity"/>
    <property type="evidence" value="ECO:0007669"/>
    <property type="project" value="InterPro"/>
</dbReference>
<evidence type="ECO:0000313" key="10">
    <source>
        <dbReference type="EMBL" id="GFG34126.1"/>
    </source>
</evidence>
<dbReference type="AlphaFoldDB" id="A0A6L2PP05"/>
<evidence type="ECO:0000259" key="8">
    <source>
        <dbReference type="Pfam" id="PF19055"/>
    </source>
</evidence>
<comment type="similarity">
    <text evidence="2">Belongs to the ABC transporter superfamily. ABCG family. Eye pigment precursor importer (TC 3.A.1.204) subfamily.</text>
</comment>
<keyword evidence="11" id="KW-1185">Reference proteome</keyword>
<dbReference type="InterPro" id="IPR003439">
    <property type="entry name" value="ABC_transporter-like_ATP-bd"/>
</dbReference>
<dbReference type="Proteomes" id="UP000502823">
    <property type="component" value="Unassembled WGS sequence"/>
</dbReference>
<dbReference type="PANTHER" id="PTHR48041">
    <property type="entry name" value="ABC TRANSPORTER G FAMILY MEMBER 28"/>
    <property type="match status" value="1"/>
</dbReference>
<evidence type="ECO:0000313" key="9">
    <source>
        <dbReference type="EMBL" id="GFG29529.1"/>
    </source>
</evidence>
<dbReference type="InterPro" id="IPR043926">
    <property type="entry name" value="ABCG_dom"/>
</dbReference>
<reference evidence="11" key="2">
    <citation type="submission" date="2020-01" db="EMBL/GenBank/DDBJ databases">
        <title>Draft genome sequence of the Termite Coptotermes fromosanus.</title>
        <authorList>
            <person name="Itakura S."/>
            <person name="Yosikawa Y."/>
            <person name="Umezawa K."/>
        </authorList>
    </citation>
    <scope>NUCLEOTIDE SEQUENCE [LARGE SCALE GENOMIC DNA]</scope>
</reference>
<accession>A0A6L2PP05</accession>
<dbReference type="EMBL" id="BLKM01005395">
    <property type="protein sequence ID" value="GFG34126.1"/>
    <property type="molecule type" value="Genomic_DNA"/>
</dbReference>
<dbReference type="InParanoid" id="A0A6L2PP05"/>
<dbReference type="Pfam" id="PF19055">
    <property type="entry name" value="ABC2_membrane_7"/>
    <property type="match status" value="1"/>
</dbReference>
<evidence type="ECO:0000256" key="6">
    <source>
        <dbReference type="ARBA" id="ARBA00023136"/>
    </source>
</evidence>
<gene>
    <name evidence="9" type="ORF">Cfor_10293</name>
    <name evidence="10" type="ORF">Cfor_10404</name>
</gene>
<evidence type="ECO:0000256" key="2">
    <source>
        <dbReference type="ARBA" id="ARBA00005814"/>
    </source>
</evidence>
<evidence type="ECO:0000256" key="1">
    <source>
        <dbReference type="ARBA" id="ARBA00004141"/>
    </source>
</evidence>
<dbReference type="Pfam" id="PF00005">
    <property type="entry name" value="ABC_tran"/>
    <property type="match status" value="1"/>
</dbReference>
<evidence type="ECO:0000259" key="7">
    <source>
        <dbReference type="Pfam" id="PF00005"/>
    </source>
</evidence>
<dbReference type="GO" id="GO:0005524">
    <property type="term" value="F:ATP binding"/>
    <property type="evidence" value="ECO:0007669"/>
    <property type="project" value="InterPro"/>
</dbReference>
<dbReference type="PANTHER" id="PTHR48041:SF26">
    <property type="entry name" value="FI22810P1"/>
    <property type="match status" value="1"/>
</dbReference>
<keyword evidence="3" id="KW-0813">Transport</keyword>
<keyword evidence="6" id="KW-0472">Membrane</keyword>
<dbReference type="OrthoDB" id="66620at2759"/>
<dbReference type="EMBL" id="BLKM01003733">
    <property type="protein sequence ID" value="GFG29529.1"/>
    <property type="molecule type" value="Genomic_DNA"/>
</dbReference>